<feature type="compositionally biased region" description="Low complexity" evidence="1">
    <location>
        <begin position="50"/>
        <end position="60"/>
    </location>
</feature>
<sequence>MSDTAETTYTDGLPDDDALVANAFSRTQRRGRGRKEKQEQAPEPPPAAAPEPDAGETPAPEDVRGTAAEPLVQAAEPDQAGPEAEAAGVAVPEQREQETTTPEAPKAVRAEVAVRPAAPQPEPTSAPGLVHAVARPLPAPPAAAVGEGRTTQVTINVSSSVRDRFAAYQLAQKIERGVEPTNAVVVKRAVLHAHRNDLWGQMREHVRHRQAPAFEEDDDPDGLFGDVPTAGQAVRGRARDTVQQSFRPSLAELARYDQLAAEYGFDNRSEFLDVALEFYLPQAEAKRRR</sequence>
<organism evidence="2 3">
    <name type="scientific">Actinacidiphila acididurans</name>
    <dbReference type="NCBI Taxonomy" id="2784346"/>
    <lineage>
        <taxon>Bacteria</taxon>
        <taxon>Bacillati</taxon>
        <taxon>Actinomycetota</taxon>
        <taxon>Actinomycetes</taxon>
        <taxon>Kitasatosporales</taxon>
        <taxon>Streptomycetaceae</taxon>
        <taxon>Actinacidiphila</taxon>
    </lineage>
</organism>
<name>A0ABS2U345_9ACTN</name>
<feature type="compositionally biased region" description="Low complexity" evidence="1">
    <location>
        <begin position="80"/>
        <end position="92"/>
    </location>
</feature>
<dbReference type="Proteomes" id="UP000749040">
    <property type="component" value="Unassembled WGS sequence"/>
</dbReference>
<reference evidence="2 3" key="1">
    <citation type="submission" date="2021-01" db="EMBL/GenBank/DDBJ databases">
        <title>Streptomyces acididurans sp. nov., isolated from a peat swamp forest soil.</title>
        <authorList>
            <person name="Chantavorakit T."/>
            <person name="Duangmal K."/>
        </authorList>
    </citation>
    <scope>NUCLEOTIDE SEQUENCE [LARGE SCALE GENOMIC DNA]</scope>
    <source>
        <strain evidence="2 3">KK5PA1</strain>
    </source>
</reference>
<gene>
    <name evidence="2" type="ORF">ITX44_36835</name>
</gene>
<feature type="region of interest" description="Disordered" evidence="1">
    <location>
        <begin position="1"/>
        <end position="128"/>
    </location>
</feature>
<evidence type="ECO:0000256" key="1">
    <source>
        <dbReference type="SAM" id="MobiDB-lite"/>
    </source>
</evidence>
<dbReference type="EMBL" id="JADKYB010000030">
    <property type="protein sequence ID" value="MBM9510030.1"/>
    <property type="molecule type" value="Genomic_DNA"/>
</dbReference>
<accession>A0ABS2U345</accession>
<comment type="caution">
    <text evidence="2">The sequence shown here is derived from an EMBL/GenBank/DDBJ whole genome shotgun (WGS) entry which is preliminary data.</text>
</comment>
<evidence type="ECO:0000313" key="3">
    <source>
        <dbReference type="Proteomes" id="UP000749040"/>
    </source>
</evidence>
<protein>
    <submittedName>
        <fullName evidence="2">Uncharacterized protein</fullName>
    </submittedName>
</protein>
<feature type="compositionally biased region" description="Low complexity" evidence="1">
    <location>
        <begin position="99"/>
        <end position="117"/>
    </location>
</feature>
<keyword evidence="3" id="KW-1185">Reference proteome</keyword>
<evidence type="ECO:0000313" key="2">
    <source>
        <dbReference type="EMBL" id="MBM9510030.1"/>
    </source>
</evidence>
<dbReference type="RefSeq" id="WP_205363661.1">
    <property type="nucleotide sequence ID" value="NZ_JADKYB010000030.1"/>
</dbReference>
<proteinExistence type="predicted"/>
<feature type="compositionally biased region" description="Polar residues" evidence="1">
    <location>
        <begin position="1"/>
        <end position="10"/>
    </location>
</feature>